<evidence type="ECO:0000313" key="4">
    <source>
        <dbReference type="Proteomes" id="UP001224516"/>
    </source>
</evidence>
<evidence type="ECO:0000256" key="2">
    <source>
        <dbReference type="SAM" id="SignalP"/>
    </source>
</evidence>
<protein>
    <submittedName>
        <fullName evidence="3">Uncharacterized protein</fullName>
    </submittedName>
</protein>
<comment type="caution">
    <text evidence="3">The sequence shown here is derived from an EMBL/GenBank/DDBJ whole genome shotgun (WGS) entry which is preliminary data.</text>
</comment>
<dbReference type="RefSeq" id="WP_261174627.1">
    <property type="nucleotide sequence ID" value="NZ_JAFCYX010000001.1"/>
</dbReference>
<feature type="chain" id="PRO_5046159647" evidence="2">
    <location>
        <begin position="29"/>
        <end position="150"/>
    </location>
</feature>
<accession>A0ABU8UZX7</accession>
<proteinExistence type="predicted"/>
<feature type="signal peptide" evidence="2">
    <location>
        <begin position="1"/>
        <end position="28"/>
    </location>
</feature>
<evidence type="ECO:0000313" key="3">
    <source>
        <dbReference type="EMBL" id="MEJ8674457.1"/>
    </source>
</evidence>
<dbReference type="Proteomes" id="UP001224516">
    <property type="component" value="Unassembled WGS sequence"/>
</dbReference>
<organism evidence="3 4">
    <name type="scientific">Chromobacterium amazonense</name>
    <dbReference type="NCBI Taxonomy" id="1382803"/>
    <lineage>
        <taxon>Bacteria</taxon>
        <taxon>Pseudomonadati</taxon>
        <taxon>Pseudomonadota</taxon>
        <taxon>Betaproteobacteria</taxon>
        <taxon>Neisseriales</taxon>
        <taxon>Chromobacteriaceae</taxon>
        <taxon>Chromobacterium</taxon>
    </lineage>
</organism>
<keyword evidence="4" id="KW-1185">Reference proteome</keyword>
<gene>
    <name evidence="3" type="ORF">QCL97_006935</name>
</gene>
<dbReference type="EMBL" id="JAVFJF020000010">
    <property type="protein sequence ID" value="MEJ8674457.1"/>
    <property type="molecule type" value="Genomic_DNA"/>
</dbReference>
<evidence type="ECO:0000256" key="1">
    <source>
        <dbReference type="SAM" id="MobiDB-lite"/>
    </source>
</evidence>
<keyword evidence="2" id="KW-0732">Signal</keyword>
<feature type="region of interest" description="Disordered" evidence="1">
    <location>
        <begin position="117"/>
        <end position="137"/>
    </location>
</feature>
<reference evidence="3 4" key="1">
    <citation type="submission" date="2023-12" db="EMBL/GenBank/DDBJ databases">
        <title>Evaluation and characterization of a potential secondary metabolite violacein from indigenous Chromobacterium amazonense SAM215.</title>
        <authorList>
            <person name="Tarafdar M.R."/>
            <person name="Abedin S.M."/>
            <person name="Atiqua A."/>
            <person name="Saha A."/>
            <person name="Khan S.N."/>
        </authorList>
    </citation>
    <scope>NUCLEOTIDE SEQUENCE [LARGE SCALE GENOMIC DNA]</scope>
    <source>
        <strain evidence="3 4">SAM215</strain>
    </source>
</reference>
<name>A0ABU8UZX7_9NEIS</name>
<sequence>MKQQGTSRWQGYLRAGLGLLLLCQYGYAAAPAIDDDCSRAVAPQRCQLHRQGLRSCQDLGESRRRTCLAYYTPPLNCQRQRDAKRCEALVAAQTSCEGALGAARRKCVDERLPAAGCSRGQPGCATADEGCDGGRRRDARECAPPLPLGD</sequence>